<accession>A0A6C0K7T7</accession>
<dbReference type="Pfam" id="PF19059">
    <property type="entry name" value="DUF5755"/>
    <property type="match status" value="1"/>
</dbReference>
<keyword evidence="1" id="KW-0472">Membrane</keyword>
<sequence length="217" mass="25109">MDYLDYKIKVIDYNSNIVYIRKGMKGTKCAYILYFVIFVLTVLLLITSGLSYYYATRYKDKDNKELRVDRCPPPSLERLACPACPVCPAAPVACPRVDNGNNNGIPVYPKDLPSYDNNREYQQIGILTSNDASEPIILPLFSKRANNHRDRWNYYTTTDKNTMLRLPISHDNMKCDDDIGCKEIYDGNTLYIEMYKGKTFTATIYKKQTPSYFADRY</sequence>
<organism evidence="2">
    <name type="scientific">viral metagenome</name>
    <dbReference type="NCBI Taxonomy" id="1070528"/>
    <lineage>
        <taxon>unclassified sequences</taxon>
        <taxon>metagenomes</taxon>
        <taxon>organismal metagenomes</taxon>
    </lineage>
</organism>
<feature type="transmembrane region" description="Helical" evidence="1">
    <location>
        <begin position="31"/>
        <end position="54"/>
    </location>
</feature>
<dbReference type="EMBL" id="MN740821">
    <property type="protein sequence ID" value="QHU13503.1"/>
    <property type="molecule type" value="Genomic_DNA"/>
</dbReference>
<reference evidence="2" key="1">
    <citation type="journal article" date="2020" name="Nature">
        <title>Giant virus diversity and host interactions through global metagenomics.</title>
        <authorList>
            <person name="Schulz F."/>
            <person name="Roux S."/>
            <person name="Paez-Espino D."/>
            <person name="Jungbluth S."/>
            <person name="Walsh D.A."/>
            <person name="Denef V.J."/>
            <person name="McMahon K.D."/>
            <person name="Konstantinidis K.T."/>
            <person name="Eloe-Fadrosh E.A."/>
            <person name="Kyrpides N.C."/>
            <person name="Woyke T."/>
        </authorList>
    </citation>
    <scope>NUCLEOTIDE SEQUENCE</scope>
    <source>
        <strain evidence="2">GVMAG-S-1101178-73</strain>
    </source>
</reference>
<keyword evidence="1" id="KW-1133">Transmembrane helix</keyword>
<name>A0A6C0K7T7_9ZZZZ</name>
<dbReference type="AlphaFoldDB" id="A0A6C0K7T7"/>
<dbReference type="InterPro" id="IPR043929">
    <property type="entry name" value="DUF5755"/>
</dbReference>
<proteinExistence type="predicted"/>
<evidence type="ECO:0000256" key="1">
    <source>
        <dbReference type="SAM" id="Phobius"/>
    </source>
</evidence>
<protein>
    <submittedName>
        <fullName evidence="2">Uncharacterized protein</fullName>
    </submittedName>
</protein>
<keyword evidence="1" id="KW-0812">Transmembrane</keyword>
<evidence type="ECO:0000313" key="2">
    <source>
        <dbReference type="EMBL" id="QHU13503.1"/>
    </source>
</evidence>